<evidence type="ECO:0000313" key="2">
    <source>
        <dbReference type="Proteomes" id="UP000663861"/>
    </source>
</evidence>
<name>A0A8H3H1Z3_9AGAM</name>
<protein>
    <submittedName>
        <fullName evidence="1">Uncharacterized protein</fullName>
    </submittedName>
</protein>
<sequence length="74" mass="8597">MVRLGLGDERCIHDFRVYLNLFNYIRSTRFHSLQDSVPLFPSQPKPWDIALGWIGKDASETNNTTETTQIQDIE</sequence>
<dbReference type="Proteomes" id="UP000663861">
    <property type="component" value="Unassembled WGS sequence"/>
</dbReference>
<feature type="non-terminal residue" evidence="1">
    <location>
        <position position="1"/>
    </location>
</feature>
<evidence type="ECO:0000313" key="1">
    <source>
        <dbReference type="EMBL" id="CAE6487849.1"/>
    </source>
</evidence>
<comment type="caution">
    <text evidence="1">The sequence shown here is derived from an EMBL/GenBank/DDBJ whole genome shotgun (WGS) entry which is preliminary data.</text>
</comment>
<reference evidence="1" key="1">
    <citation type="submission" date="2021-01" db="EMBL/GenBank/DDBJ databases">
        <authorList>
            <person name="Kaushik A."/>
        </authorList>
    </citation>
    <scope>NUCLEOTIDE SEQUENCE</scope>
    <source>
        <strain evidence="1">AG4-RS23</strain>
    </source>
</reference>
<proteinExistence type="predicted"/>
<dbReference type="AlphaFoldDB" id="A0A8H3H1Z3"/>
<organism evidence="1 2">
    <name type="scientific">Rhizoctonia solani</name>
    <dbReference type="NCBI Taxonomy" id="456999"/>
    <lineage>
        <taxon>Eukaryota</taxon>
        <taxon>Fungi</taxon>
        <taxon>Dikarya</taxon>
        <taxon>Basidiomycota</taxon>
        <taxon>Agaricomycotina</taxon>
        <taxon>Agaricomycetes</taxon>
        <taxon>Cantharellales</taxon>
        <taxon>Ceratobasidiaceae</taxon>
        <taxon>Rhizoctonia</taxon>
    </lineage>
</organism>
<dbReference type="EMBL" id="CAJMWY010002373">
    <property type="protein sequence ID" value="CAE6487849.1"/>
    <property type="molecule type" value="Genomic_DNA"/>
</dbReference>
<accession>A0A8H3H1Z3</accession>
<gene>
    <name evidence="1" type="ORF">RDB_LOCUS107440</name>
</gene>